<dbReference type="GO" id="GO:0000122">
    <property type="term" value="P:negative regulation of transcription by RNA polymerase II"/>
    <property type="evidence" value="ECO:0007669"/>
    <property type="project" value="TreeGrafter"/>
</dbReference>
<dbReference type="Proteomes" id="UP000727407">
    <property type="component" value="Unassembled WGS sequence"/>
</dbReference>
<dbReference type="PANTHER" id="PTHR12687">
    <property type="entry name" value="NUCLEOLAR COMPLEX 2 AND RAD4-RELATED"/>
    <property type="match status" value="1"/>
</dbReference>
<evidence type="ECO:0000256" key="4">
    <source>
        <dbReference type="SAM" id="MobiDB-lite"/>
    </source>
</evidence>
<evidence type="ECO:0000256" key="2">
    <source>
        <dbReference type="ARBA" id="ARBA00005907"/>
    </source>
</evidence>
<dbReference type="Pfam" id="PF03715">
    <property type="entry name" value="Noc2"/>
    <property type="match status" value="1"/>
</dbReference>
<feature type="compositionally biased region" description="Acidic residues" evidence="4">
    <location>
        <begin position="85"/>
        <end position="95"/>
    </location>
</feature>
<proteinExistence type="inferred from homology"/>
<gene>
    <name evidence="5" type="ORF">DAT39_005559</name>
</gene>
<dbReference type="GO" id="GO:0005654">
    <property type="term" value="C:nucleoplasm"/>
    <property type="evidence" value="ECO:0007669"/>
    <property type="project" value="TreeGrafter"/>
</dbReference>
<accession>A0A8J4UV17</accession>
<feature type="region of interest" description="Disordered" evidence="4">
    <location>
        <begin position="609"/>
        <end position="644"/>
    </location>
</feature>
<feature type="region of interest" description="Disordered" evidence="4">
    <location>
        <begin position="82"/>
        <end position="128"/>
    </location>
</feature>
<dbReference type="GO" id="GO:0030690">
    <property type="term" value="C:Noc1p-Noc2p complex"/>
    <property type="evidence" value="ECO:0007669"/>
    <property type="project" value="TreeGrafter"/>
</dbReference>
<name>A0A8J4UV17_CLAMG</name>
<dbReference type="EMBL" id="QNUK01000053">
    <property type="protein sequence ID" value="KAF5904670.1"/>
    <property type="molecule type" value="Genomic_DNA"/>
</dbReference>
<sequence>MAAKAKRKLADLSVDEFLTGLDSLEGSGSEDEASALENVTDNSDQSLKKKGKASQHKDQLSRLKARDPDFYKFLQDNDQTLLNFDDTDSSEDDDEDKYHKLPSQLEDARSDEEADGKDEKKGKKSAKKTTKVTTKMIEEWKTKLKKEFTARLIRDITQAFKAAVATTKGDKEIDCRYTVDDSSVFNALILFCIKDMYGALNKLLNLKALDKDKKKLILPSSSPRWQKNQLDVKMYLSGLVQLLSSLTQSSVIAAVLRHANQMVPYFLCLPKQTRHLLKQLIKQWSTGEETVRVLAFLAINKICRHKQNTFLNTVLKQMYIAYVQNCKFTSPNALPLINFMQRTLAEVYSLDTQVSYQHGFIYIRQLAIHLRNAMNMKKKETYQSVYNWQYVHCLHMWCRVLSTIYPSEVLEPLIYPLCQVIVGCIKLMPISRYYPLRLHCVRALILLSSSTKTFVPVLPFLLEIFQQEDFNKKPGRMSVKPINFAVILKLSKTNLQEKAFKDGLIEQLYDLILEYFHTQATTIGFPELSLPTIIQLKAFLKECKVANYCKQIRQLLEKVQENCSHITSRRQRAAFGVADTAAVTLEFRVSRPRQRRACFSSANMPEFPPLSPIHTAHPQQPRSASPSCTGVSWSDPPAGSPEDRASVNVCVHVSTCRPYGHG</sequence>
<dbReference type="GO" id="GO:0042273">
    <property type="term" value="P:ribosomal large subunit biogenesis"/>
    <property type="evidence" value="ECO:0007669"/>
    <property type="project" value="TreeGrafter"/>
</dbReference>
<organism evidence="5 6">
    <name type="scientific">Clarias magur</name>
    <name type="common">Asian catfish</name>
    <name type="synonym">Macropteronotus magur</name>
    <dbReference type="NCBI Taxonomy" id="1594786"/>
    <lineage>
        <taxon>Eukaryota</taxon>
        <taxon>Metazoa</taxon>
        <taxon>Chordata</taxon>
        <taxon>Craniata</taxon>
        <taxon>Vertebrata</taxon>
        <taxon>Euteleostomi</taxon>
        <taxon>Actinopterygii</taxon>
        <taxon>Neopterygii</taxon>
        <taxon>Teleostei</taxon>
        <taxon>Ostariophysi</taxon>
        <taxon>Siluriformes</taxon>
        <taxon>Clariidae</taxon>
        <taxon>Clarias</taxon>
    </lineage>
</organism>
<evidence type="ECO:0000313" key="6">
    <source>
        <dbReference type="Proteomes" id="UP000727407"/>
    </source>
</evidence>
<evidence type="ECO:0000313" key="5">
    <source>
        <dbReference type="EMBL" id="KAF5904670.1"/>
    </source>
</evidence>
<comment type="subcellular location">
    <subcellularLocation>
        <location evidence="1">Nucleus</location>
    </subcellularLocation>
</comment>
<keyword evidence="3" id="KW-0539">Nucleus</keyword>
<dbReference type="AlphaFoldDB" id="A0A8J4UV17"/>
<comment type="caution">
    <text evidence="5">The sequence shown here is derived from an EMBL/GenBank/DDBJ whole genome shotgun (WGS) entry which is preliminary data.</text>
</comment>
<feature type="compositionally biased region" description="Polar residues" evidence="4">
    <location>
        <begin position="617"/>
        <end position="632"/>
    </location>
</feature>
<evidence type="ECO:0000256" key="1">
    <source>
        <dbReference type="ARBA" id="ARBA00004123"/>
    </source>
</evidence>
<dbReference type="GO" id="GO:0003714">
    <property type="term" value="F:transcription corepressor activity"/>
    <property type="evidence" value="ECO:0007669"/>
    <property type="project" value="TreeGrafter"/>
</dbReference>
<dbReference type="SUPFAM" id="SSF48371">
    <property type="entry name" value="ARM repeat"/>
    <property type="match status" value="1"/>
</dbReference>
<reference evidence="5" key="1">
    <citation type="submission" date="2020-07" db="EMBL/GenBank/DDBJ databases">
        <title>Clarias magur genome sequencing, assembly and annotation.</title>
        <authorList>
            <person name="Kushwaha B."/>
            <person name="Kumar R."/>
            <person name="Das P."/>
            <person name="Joshi C.G."/>
            <person name="Kumar D."/>
            <person name="Nagpure N.S."/>
            <person name="Pandey M."/>
            <person name="Agarwal S."/>
            <person name="Srivastava S."/>
            <person name="Singh M."/>
            <person name="Sahoo L."/>
            <person name="Jayasankar P."/>
            <person name="Meher P.K."/>
            <person name="Koringa P.G."/>
            <person name="Iquebal M.A."/>
            <person name="Das S.P."/>
            <person name="Bit A."/>
            <person name="Patnaik S."/>
            <person name="Patel N."/>
            <person name="Shah T.M."/>
            <person name="Hinsu A."/>
            <person name="Jena J.K."/>
        </authorList>
    </citation>
    <scope>NUCLEOTIDE SEQUENCE</scope>
    <source>
        <strain evidence="5">CIFAMagur01</strain>
        <tissue evidence="5">Testis</tissue>
    </source>
</reference>
<dbReference type="PANTHER" id="PTHR12687:SF4">
    <property type="entry name" value="NUCLEOLAR COMPLEX PROTEIN 2 HOMOLOG"/>
    <property type="match status" value="1"/>
</dbReference>
<feature type="region of interest" description="Disordered" evidence="4">
    <location>
        <begin position="22"/>
        <end position="63"/>
    </location>
</feature>
<evidence type="ECO:0000256" key="3">
    <source>
        <dbReference type="ARBA" id="ARBA00023242"/>
    </source>
</evidence>
<dbReference type="GO" id="GO:0005730">
    <property type="term" value="C:nucleolus"/>
    <property type="evidence" value="ECO:0007669"/>
    <property type="project" value="TreeGrafter"/>
</dbReference>
<dbReference type="InterPro" id="IPR016024">
    <property type="entry name" value="ARM-type_fold"/>
</dbReference>
<keyword evidence="6" id="KW-1185">Reference proteome</keyword>
<dbReference type="InterPro" id="IPR005343">
    <property type="entry name" value="Noc2"/>
</dbReference>
<comment type="similarity">
    <text evidence="2">Belongs to the NOC2 family.</text>
</comment>
<dbReference type="OrthoDB" id="10266662at2759"/>
<dbReference type="GO" id="GO:0042393">
    <property type="term" value="F:histone binding"/>
    <property type="evidence" value="ECO:0007669"/>
    <property type="project" value="TreeGrafter"/>
</dbReference>
<dbReference type="GO" id="GO:0030691">
    <property type="term" value="C:Noc2p-Noc3p complex"/>
    <property type="evidence" value="ECO:0007669"/>
    <property type="project" value="TreeGrafter"/>
</dbReference>
<protein>
    <submittedName>
        <fullName evidence="5">Nucleolar complex protein 2</fullName>
    </submittedName>
</protein>